<keyword evidence="2" id="KW-0347">Helicase</keyword>
<gene>
    <name evidence="2" type="ordered locus">Caul_2266</name>
</gene>
<evidence type="ECO:0000313" key="2">
    <source>
        <dbReference type="EMBL" id="ABZ71393.1"/>
    </source>
</evidence>
<dbReference type="InterPro" id="IPR027417">
    <property type="entry name" value="P-loop_NTPase"/>
</dbReference>
<dbReference type="GO" id="GO:0004386">
    <property type="term" value="F:helicase activity"/>
    <property type="evidence" value="ECO:0007669"/>
    <property type="project" value="UniProtKB-KW"/>
</dbReference>
<dbReference type="InterPro" id="IPR000719">
    <property type="entry name" value="Prot_kinase_dom"/>
</dbReference>
<dbReference type="InterPro" id="IPR011009">
    <property type="entry name" value="Kinase-like_dom_sf"/>
</dbReference>
<dbReference type="PROSITE" id="PS50011">
    <property type="entry name" value="PROTEIN_KINASE_DOM"/>
    <property type="match status" value="1"/>
</dbReference>
<dbReference type="eggNOG" id="COG1112">
    <property type="taxonomic scope" value="Bacteria"/>
</dbReference>
<name>B0T8Q0_CAUSK</name>
<dbReference type="eggNOG" id="COG0515">
    <property type="taxonomic scope" value="Bacteria"/>
</dbReference>
<dbReference type="InterPro" id="IPR041679">
    <property type="entry name" value="DNA2/NAM7-like_C"/>
</dbReference>
<dbReference type="CDD" id="cd18808">
    <property type="entry name" value="SF1_C_Upf1"/>
    <property type="match status" value="1"/>
</dbReference>
<evidence type="ECO:0000259" key="1">
    <source>
        <dbReference type="PROSITE" id="PS50011"/>
    </source>
</evidence>
<feature type="domain" description="Protein kinase" evidence="1">
    <location>
        <begin position="25"/>
        <end position="318"/>
    </location>
</feature>
<dbReference type="InterPro" id="IPR041677">
    <property type="entry name" value="DNA2/NAM7_AAA_11"/>
</dbReference>
<keyword evidence="2" id="KW-0067">ATP-binding</keyword>
<proteinExistence type="predicted"/>
<dbReference type="PANTHER" id="PTHR10887:SF495">
    <property type="entry name" value="HELICASE SENATAXIN ISOFORM X1-RELATED"/>
    <property type="match status" value="1"/>
</dbReference>
<dbReference type="InterPro" id="IPR045055">
    <property type="entry name" value="DNA2/NAM7-like"/>
</dbReference>
<dbReference type="HOGENOM" id="CLU_271802_0_0_5"/>
<protein>
    <submittedName>
        <fullName evidence="2">Superfamily I DNA or RNA helicase or helicase subunit-like protein</fullName>
    </submittedName>
</protein>
<dbReference type="Gene3D" id="3.40.50.300">
    <property type="entry name" value="P-loop containing nucleotide triphosphate hydrolases"/>
    <property type="match status" value="2"/>
</dbReference>
<dbReference type="KEGG" id="cak:Caul_2266"/>
<reference evidence="2" key="1">
    <citation type="submission" date="2008-01" db="EMBL/GenBank/DDBJ databases">
        <title>Complete sequence of chromosome of Caulobacter sp. K31.</title>
        <authorList>
            <consortium name="US DOE Joint Genome Institute"/>
            <person name="Copeland A."/>
            <person name="Lucas S."/>
            <person name="Lapidus A."/>
            <person name="Barry K."/>
            <person name="Glavina del Rio T."/>
            <person name="Dalin E."/>
            <person name="Tice H."/>
            <person name="Pitluck S."/>
            <person name="Bruce D."/>
            <person name="Goodwin L."/>
            <person name="Thompson L.S."/>
            <person name="Brettin T."/>
            <person name="Detter J.C."/>
            <person name="Han C."/>
            <person name="Schmutz J."/>
            <person name="Larimer F."/>
            <person name="Land M."/>
            <person name="Hauser L."/>
            <person name="Kyrpides N."/>
            <person name="Kim E."/>
            <person name="Stephens C."/>
            <person name="Richardson P."/>
        </authorList>
    </citation>
    <scope>NUCLEOTIDE SEQUENCE [LARGE SCALE GENOMIC DNA]</scope>
    <source>
        <strain evidence="2">K31</strain>
    </source>
</reference>
<dbReference type="EMBL" id="CP000927">
    <property type="protein sequence ID" value="ABZ71393.1"/>
    <property type="molecule type" value="Genomic_DNA"/>
</dbReference>
<dbReference type="GO" id="GO:0004672">
    <property type="term" value="F:protein kinase activity"/>
    <property type="evidence" value="ECO:0007669"/>
    <property type="project" value="InterPro"/>
</dbReference>
<organism evidence="2">
    <name type="scientific">Caulobacter sp. (strain K31)</name>
    <dbReference type="NCBI Taxonomy" id="366602"/>
    <lineage>
        <taxon>Bacteria</taxon>
        <taxon>Pseudomonadati</taxon>
        <taxon>Pseudomonadota</taxon>
        <taxon>Alphaproteobacteria</taxon>
        <taxon>Caulobacterales</taxon>
        <taxon>Caulobacteraceae</taxon>
        <taxon>Caulobacter</taxon>
    </lineage>
</organism>
<dbReference type="PANTHER" id="PTHR10887">
    <property type="entry name" value="DNA2/NAM7 HELICASE FAMILY"/>
    <property type="match status" value="1"/>
</dbReference>
<accession>B0T8Q0</accession>
<dbReference type="AlphaFoldDB" id="B0T8Q0"/>
<dbReference type="Pfam" id="PF13087">
    <property type="entry name" value="AAA_12"/>
    <property type="match status" value="1"/>
</dbReference>
<dbReference type="SUPFAM" id="SSF56112">
    <property type="entry name" value="Protein kinase-like (PK-like)"/>
    <property type="match status" value="1"/>
</dbReference>
<dbReference type="InterPro" id="IPR047187">
    <property type="entry name" value="SF1_C_Upf1"/>
</dbReference>
<dbReference type="SUPFAM" id="SSF52540">
    <property type="entry name" value="P-loop containing nucleoside triphosphate hydrolases"/>
    <property type="match status" value="1"/>
</dbReference>
<dbReference type="Gene3D" id="1.10.510.10">
    <property type="entry name" value="Transferase(Phosphotransferase) domain 1"/>
    <property type="match status" value="1"/>
</dbReference>
<sequence length="1175" mass="129639">MVAVSRGAVRKPAKFLEGYKLHERYLLRPVPATGKPGIIEATSPRGDEVLLRIWPRKTRDDDDLLDIWRHELRQLHRLGGYPGAQRYVARVLDAGSDAEGFYIVLDAGQRRPLELILERGRGSTEWLRSLNLSGNRYRLWRNLQQVCRGLEILHNEGLVHRNLDGWSILTAAGDDPDFQLTGFEWSIRLSATSDVAKKARGPAVPTVSFAADWSDFARLAARIFNITPSRLVDAAIPDYSVHESALASEIRLLRDLLLPTELPRLDGELVSNRIDQILGGLDADKAAGEGKYHLVARLGSDSDLSRAIRQASGQEIEVDDDESQITWMDADLGDPIQLSAVTDGQRVLLYARGRELIYRLKPYRGGAAEGSWQFAFCESAEPAIDWRRTFSSGEQLPSIALKLVSQREARPIFGRLKGRSPSWQDWLDRLADTAPVTDTARIRLHRAFTLLHAVEIAFAAATTYPVNVKTDSDGQVLTLTYRTSTDREALSKALKLDPPAARMRSDLDQENTAESEGWVLTESARLGRSQSTDVELAYDEAEDTGKNGAKTEFQFRATSPAPVLFREGFLAPAGARGDFSQFNRRSKAIRLLKEHQELLDVLSDPRSRLTPSHDVVTQDTGFAALDLAKQQALAELSAILPIYLLQGPPGVGKTFLITDLVRRRFEDDRSGRILITAQGNHPLDHLLDEVAALWTGDTTEPPLAVRCRPRDDNVSSGPFDLSTRTAEVVQGLADCKLAEGASETVKTRLRALAGEAGRSKGHPSAERRSLEGLVMRAANLVFATTNSGDLERLVEERGQFDWTIIEEAGKATGCELVTPLMLSHRRLLIGDHKQLPPFGADQLEAFLNDAAAVRAALTVLPRVIDPTVKQLLEDELVDFLEDEQQDVEALCAEAKRVLYLFETALTGELERQKSRKGHKVIASTLTVQHRMHPTICELVSESFYGDLHTSETRQAQAIAQARWIASRDPEALPDAPVVLIDMPYERSTIGAGRIETLPRFSNAHEVAEVVKAVGNLRVTEEATKVPSLVILTPYKRQVTKINNALATDDAATQALNAFKPAARGGAWCSTVDAFQGNEADVVVFSLVRNNRGATISKALGFVGDPRRFNVLLSRARQRLIFVGSRDFLAAVANPLGLEKDPEHRFLGKFLATLDQQIQSGKACRVEGSLLSTGAV</sequence>
<dbReference type="OrthoDB" id="9757917at2"/>
<dbReference type="STRING" id="366602.Caul_2266"/>
<keyword evidence="2" id="KW-0547">Nucleotide-binding</keyword>
<keyword evidence="2" id="KW-0378">Hydrolase</keyword>
<dbReference type="Pfam" id="PF13086">
    <property type="entry name" value="AAA_11"/>
    <property type="match status" value="2"/>
</dbReference>
<dbReference type="GO" id="GO:0005524">
    <property type="term" value="F:ATP binding"/>
    <property type="evidence" value="ECO:0007669"/>
    <property type="project" value="InterPro"/>
</dbReference>